<protein>
    <submittedName>
        <fullName evidence="1">Uncharacterized protein</fullName>
    </submittedName>
</protein>
<name>A0A1H6JJX4_9GAMM</name>
<sequence length="59" mass="7150">MSGPSHKVGEWVMVFNATLTIFKLYRGGQFYWWRKPEYRRKPLNVALNTITLHYYEKKV</sequence>
<reference evidence="2" key="1">
    <citation type="submission" date="2016-06" db="EMBL/GenBank/DDBJ databases">
        <authorList>
            <person name="Petersen J."/>
            <person name="Sayavedra L."/>
        </authorList>
    </citation>
    <scope>NUCLEOTIDE SEQUENCE [LARGE SCALE GENOMIC DNA]</scope>
    <source>
        <strain evidence="2">BazSymA</strain>
    </source>
</reference>
<dbReference type="AlphaFoldDB" id="A0A1H6JJX4"/>
<dbReference type="Proteomes" id="UP000198988">
    <property type="component" value="Unassembled WGS sequence"/>
</dbReference>
<dbReference type="EMBL" id="CDSC02000054">
    <property type="protein sequence ID" value="SEH62306.1"/>
    <property type="molecule type" value="Genomic_DNA"/>
</dbReference>
<organism evidence="1 2">
    <name type="scientific">Bathymodiolus azoricus thioautotrophic gill symbiont</name>
    <dbReference type="NCBI Taxonomy" id="235205"/>
    <lineage>
        <taxon>Bacteria</taxon>
        <taxon>Pseudomonadati</taxon>
        <taxon>Pseudomonadota</taxon>
        <taxon>Gammaproteobacteria</taxon>
        <taxon>sulfur-oxidizing symbionts</taxon>
    </lineage>
</organism>
<accession>A0A1H6JJX4</accession>
<evidence type="ECO:0000313" key="2">
    <source>
        <dbReference type="Proteomes" id="UP000198988"/>
    </source>
</evidence>
<gene>
    <name evidence="1" type="ORF">BAZSYMA_ACONTIG155566_0</name>
</gene>
<evidence type="ECO:0000313" key="1">
    <source>
        <dbReference type="EMBL" id="SEH62306.1"/>
    </source>
</evidence>
<proteinExistence type="predicted"/>